<dbReference type="GeneID" id="71930252"/>
<dbReference type="SUPFAM" id="SSF53300">
    <property type="entry name" value="vWA-like"/>
    <property type="match status" value="1"/>
</dbReference>
<name>A0A8U0A859_9EURY</name>
<dbReference type="RefSeq" id="WP_247995954.1">
    <property type="nucleotide sequence ID" value="NZ_CP096023.1"/>
</dbReference>
<dbReference type="Gene3D" id="3.40.50.410">
    <property type="entry name" value="von Willebrand factor, type A domain"/>
    <property type="match status" value="1"/>
</dbReference>
<dbReference type="InterPro" id="IPR036465">
    <property type="entry name" value="vWFA_dom_sf"/>
</dbReference>
<sequence>MRRTGRHRWACRLRGGAPIRLPTGTRDRRPLPILARQNALLGIDPEVGNATNGWKVLEYLREEAIALDRVILFTDMQLWDATGGLVSDDRTVREEFEAYREAIAPEVSLYVIDLAAYGGFVTPEGYENVYNISGWTETVLKFIGNAEAPRQVIETIEATVPM</sequence>
<dbReference type="Proteomes" id="UP000831768">
    <property type="component" value="Plasmid unnamed4"/>
</dbReference>
<gene>
    <name evidence="1" type="ORF">MW046_19355</name>
</gene>
<geneLocation type="plasmid" evidence="1 2">
    <name>unnamed4</name>
</geneLocation>
<evidence type="ECO:0000313" key="2">
    <source>
        <dbReference type="Proteomes" id="UP000831768"/>
    </source>
</evidence>
<keyword evidence="2" id="KW-1185">Reference proteome</keyword>
<accession>A0A8U0A859</accession>
<protein>
    <submittedName>
        <fullName evidence="1">Uncharacterized protein</fullName>
    </submittedName>
</protein>
<dbReference type="EMBL" id="CP096023">
    <property type="protein sequence ID" value="UPM45302.1"/>
    <property type="molecule type" value="Genomic_DNA"/>
</dbReference>
<dbReference type="AlphaFoldDB" id="A0A8U0A859"/>
<organism evidence="1 2">
    <name type="scientific">Halocatena salina</name>
    <dbReference type="NCBI Taxonomy" id="2934340"/>
    <lineage>
        <taxon>Archaea</taxon>
        <taxon>Methanobacteriati</taxon>
        <taxon>Methanobacteriota</taxon>
        <taxon>Stenosarchaea group</taxon>
        <taxon>Halobacteria</taxon>
        <taxon>Halobacteriales</taxon>
        <taxon>Natronomonadaceae</taxon>
        <taxon>Halocatena</taxon>
    </lineage>
</organism>
<reference evidence="1" key="1">
    <citation type="submission" date="2022-04" db="EMBL/GenBank/DDBJ databases">
        <title>Halocatena sp. nov., isolated from a salt lake.</title>
        <authorList>
            <person name="Cui H.-L."/>
        </authorList>
    </citation>
    <scope>NUCLEOTIDE SEQUENCE</scope>
    <source>
        <strain evidence="1">AD-1</strain>
        <plasmid evidence="1">unnamed4</plasmid>
    </source>
</reference>
<evidence type="ECO:0000313" key="1">
    <source>
        <dbReference type="EMBL" id="UPM45302.1"/>
    </source>
</evidence>
<dbReference type="KEGG" id="haad:MW046_19355"/>
<proteinExistence type="predicted"/>
<keyword evidence="1" id="KW-0614">Plasmid</keyword>